<accession>D0NTB2</accession>
<gene>
    <name evidence="2" type="ORF">PITG_16178</name>
</gene>
<dbReference type="OrthoDB" id="102865at2759"/>
<evidence type="ECO:0000256" key="1">
    <source>
        <dbReference type="SAM" id="MobiDB-lite"/>
    </source>
</evidence>
<name>D0NTB2_PHYIT</name>
<sequence>MLSRLEDVEQQLWTAATAIKLHLRLLKGEHEAIGWAEIAALALVCGRIEQVQSELRDSTTEILSLARISLAGGGSREGEGHEAERDSEDGDTETEDEAEEMEDIKVATEREDDVDKRARGLYTDDNDVEMKAEHPEADAKTPPSQQVAKKLVEVETTRAVVTLSAGRDREVAARMAKLKVCKRNLISLAQKEKLSASVNNEVVPSAGASNSNKRPRTDSDETGPEFKRPRPRDPFDPVKLIVARFGEVALKVKMLVSSGNEVTNRAQEMGSAVGEMKVAATAAINGVTELLEHPDYHGQDIVTQQRWNGHHDEFSVAYSCAESQVCVVAAHHIRVDLQSLATSFTKVEAYTEDNIYEFEREPVPTLDVMESRVKRFRQLKKKNMMSPIQSISGGLLIDISYFSAQNVDKKVVRSVENWSRFTAVGKALAAWMHRALKSKARLPHNFFKRLSEQLQEFDAKFPDKLSPYLLRHVAFSSIADTSWNL</sequence>
<protein>
    <submittedName>
        <fullName evidence="2">Uncharacterized protein</fullName>
    </submittedName>
</protein>
<proteinExistence type="predicted"/>
<feature type="compositionally biased region" description="Polar residues" evidence="1">
    <location>
        <begin position="196"/>
        <end position="212"/>
    </location>
</feature>
<dbReference type="Proteomes" id="UP000006643">
    <property type="component" value="Unassembled WGS sequence"/>
</dbReference>
<feature type="region of interest" description="Disordered" evidence="1">
    <location>
        <begin position="194"/>
        <end position="233"/>
    </location>
</feature>
<dbReference type="eggNOG" id="ENOG502R7E1">
    <property type="taxonomic scope" value="Eukaryota"/>
</dbReference>
<feature type="region of interest" description="Disordered" evidence="1">
    <location>
        <begin position="72"/>
        <end position="111"/>
    </location>
</feature>
<dbReference type="RefSeq" id="XP_002897593.1">
    <property type="nucleotide sequence ID" value="XM_002897547.1"/>
</dbReference>
<evidence type="ECO:0000313" key="2">
    <source>
        <dbReference type="EMBL" id="EEY64863.1"/>
    </source>
</evidence>
<evidence type="ECO:0000313" key="3">
    <source>
        <dbReference type="Proteomes" id="UP000006643"/>
    </source>
</evidence>
<dbReference type="HOGENOM" id="CLU_563214_0_0_1"/>
<keyword evidence="3" id="KW-1185">Reference proteome</keyword>
<dbReference type="KEGG" id="pif:PITG_16178"/>
<dbReference type="AlphaFoldDB" id="D0NTB2"/>
<organism evidence="2 3">
    <name type="scientific">Phytophthora infestans (strain T30-4)</name>
    <name type="common">Potato late blight agent</name>
    <dbReference type="NCBI Taxonomy" id="403677"/>
    <lineage>
        <taxon>Eukaryota</taxon>
        <taxon>Sar</taxon>
        <taxon>Stramenopiles</taxon>
        <taxon>Oomycota</taxon>
        <taxon>Peronosporomycetes</taxon>
        <taxon>Peronosporales</taxon>
        <taxon>Peronosporaceae</taxon>
        <taxon>Phytophthora</taxon>
    </lineage>
</organism>
<dbReference type="InParanoid" id="D0NTB2"/>
<reference evidence="3" key="1">
    <citation type="journal article" date="2009" name="Nature">
        <title>Genome sequence and analysis of the Irish potato famine pathogen Phytophthora infestans.</title>
        <authorList>
            <consortium name="The Broad Institute Genome Sequencing Platform"/>
            <person name="Haas B.J."/>
            <person name="Kamoun S."/>
            <person name="Zody M.C."/>
            <person name="Jiang R.H."/>
            <person name="Handsaker R.E."/>
            <person name="Cano L.M."/>
            <person name="Grabherr M."/>
            <person name="Kodira C.D."/>
            <person name="Raffaele S."/>
            <person name="Torto-Alalibo T."/>
            <person name="Bozkurt T.O."/>
            <person name="Ah-Fong A.M."/>
            <person name="Alvarado L."/>
            <person name="Anderson V.L."/>
            <person name="Armstrong M.R."/>
            <person name="Avrova A."/>
            <person name="Baxter L."/>
            <person name="Beynon J."/>
            <person name="Boevink P.C."/>
            <person name="Bollmann S.R."/>
            <person name="Bos J.I."/>
            <person name="Bulone V."/>
            <person name="Cai G."/>
            <person name="Cakir C."/>
            <person name="Carrington J.C."/>
            <person name="Chawner M."/>
            <person name="Conti L."/>
            <person name="Costanzo S."/>
            <person name="Ewan R."/>
            <person name="Fahlgren N."/>
            <person name="Fischbach M.A."/>
            <person name="Fugelstad J."/>
            <person name="Gilroy E.M."/>
            <person name="Gnerre S."/>
            <person name="Green P.J."/>
            <person name="Grenville-Briggs L.J."/>
            <person name="Griffith J."/>
            <person name="Grunwald N.J."/>
            <person name="Horn K."/>
            <person name="Horner N.R."/>
            <person name="Hu C.H."/>
            <person name="Huitema E."/>
            <person name="Jeong D.H."/>
            <person name="Jones A.M."/>
            <person name="Jones J.D."/>
            <person name="Jones R.W."/>
            <person name="Karlsson E.K."/>
            <person name="Kunjeti S.G."/>
            <person name="Lamour K."/>
            <person name="Liu Z."/>
            <person name="Ma L."/>
            <person name="Maclean D."/>
            <person name="Chibucos M.C."/>
            <person name="McDonald H."/>
            <person name="McWalters J."/>
            <person name="Meijer H.J."/>
            <person name="Morgan W."/>
            <person name="Morris P.F."/>
            <person name="Munro C.A."/>
            <person name="O'Neill K."/>
            <person name="Ospina-Giraldo M."/>
            <person name="Pinzon A."/>
            <person name="Pritchard L."/>
            <person name="Ramsahoye B."/>
            <person name="Ren Q."/>
            <person name="Restrepo S."/>
            <person name="Roy S."/>
            <person name="Sadanandom A."/>
            <person name="Savidor A."/>
            <person name="Schornack S."/>
            <person name="Schwartz D.C."/>
            <person name="Schumann U.D."/>
            <person name="Schwessinger B."/>
            <person name="Seyer L."/>
            <person name="Sharpe T."/>
            <person name="Silvar C."/>
            <person name="Song J."/>
            <person name="Studholme D.J."/>
            <person name="Sykes S."/>
            <person name="Thines M."/>
            <person name="van de Vondervoort P.J."/>
            <person name="Phuntumart V."/>
            <person name="Wawra S."/>
            <person name="Weide R."/>
            <person name="Win J."/>
            <person name="Young C."/>
            <person name="Zhou S."/>
            <person name="Fry W."/>
            <person name="Meyers B.C."/>
            <person name="van West P."/>
            <person name="Ristaino J."/>
            <person name="Govers F."/>
            <person name="Birch P.R."/>
            <person name="Whisson S.C."/>
            <person name="Judelson H.S."/>
            <person name="Nusbaum C."/>
        </authorList>
    </citation>
    <scope>NUCLEOTIDE SEQUENCE [LARGE SCALE GENOMIC DNA]</scope>
    <source>
        <strain evidence="3">T30-4</strain>
    </source>
</reference>
<dbReference type="VEuPathDB" id="FungiDB:PITG_16178"/>
<dbReference type="EMBL" id="DS028160">
    <property type="protein sequence ID" value="EEY64863.1"/>
    <property type="molecule type" value="Genomic_DNA"/>
</dbReference>
<feature type="compositionally biased region" description="Acidic residues" evidence="1">
    <location>
        <begin position="85"/>
        <end position="102"/>
    </location>
</feature>
<feature type="compositionally biased region" description="Basic and acidic residues" evidence="1">
    <location>
        <begin position="215"/>
        <end position="233"/>
    </location>
</feature>
<dbReference type="GeneID" id="9465357"/>